<evidence type="ECO:0000256" key="1">
    <source>
        <dbReference type="ARBA" id="ARBA00022614"/>
    </source>
</evidence>
<sequence>MISSQHVVLPVFYDVDPGQVKKQTGSYAEAFARHEESFRSELNIVHKWRAALKEVADLAGMVLRDRHESQFIQDIVNQVQNKLHLPALYVPPYLVGIDTLITRINWWLKQDGHIKVGIAAICGIGGIGKTTIAKVVYNQNIHGFKGYSFLANVRETSRDCNGLLRLQRQLISDILKGKAHKIYNTDNGINKIKEAVCCRRVLIVLDDVEDFETVRKLIGSQVPFHPGSKIIITSRHRFVSQTIGLEASSGFADLSKLFEVKELNFNESLQLFHWYAFGCNSMSESFMECAASLVKQCGGLPDYMTTILDGCDFYTTIGIENLMGRSLLTINEKNKLMMHQMIRDMGREIIRQESPDVGERSRVWHKDAFDVIREKTGSRTIKCLALDLQGLLENKSKKTATTLHLPKHSQVVMETQAFVKMQRLQLLQLDQVKLKGDFKDFPKSLIWLRWHGFPMQSLPADFDIRRLVALDMRYSNLKRVWKDKECVPNLKILNLNHSHSLLKTPNFSGLPSLEKLMLKDCIKLVEVDQSIGELKMLTFLNLKDCKSLGKLPRTIGSLVSLEELSLSGCSTLDNVPKELHDVKSLKVLNLDGTSIYQTRLWLPYLLLKRNKDLGFSWAYLPCSLVKLSLESCRLSDDAMPHDLCNLASLKSLNLSRNLIHSLPESIKHLTKLDELLLNCCTELQKIPNLPNFSNCKEAFMAVSPFMQSIVAHFFFPSKQCGIFGCEKLTEVQDTFKLEPIENFEAQEIKRLFNVDSINKCQVQLYNFLIDRTRVATPQECGITSTFVAGSEVPVGFKHISNEHQISFSLPKEKIHWFSLCIVFSIISHQSDFIPSVCIYNETKNITWNYHSTFIGVPKRNGNTMLWLIHWPTTNFELEGGDLVSCMLAPIHLGIRKFGVTYESQGNTAYQHGFTHAFPGYEDATRNSKIDLTKDLLSLGSCENVKVQVCNYLQESTVITSPQVLYDYGIITTFHPMPFDHYGRHFGHHSGKDEVSISVSLNFGRKTSCLLNSTIVLSANDDRTFEFLPSLEVVNETKGTKWTYSKHFMGIPETKNTIYWVVCWNFKGGELEAGDRISIRVVSDLCVLEFGVDLVYDHVLDDRLNSFHLLPGMNFGIFFVLGGVSCGQLLQIRRNFSASFSAITRLIQCVFRGYLQQQRHYGVWTLRLARNEKIFNDKGARVKEFSIDSFLHLMETTSSSWLWRKLSRLRNVDLELDLLDTTISVIDICKISSGVAVDSQTAIYSPYTMFSSPDFSSSPNFYHVFVDCHALSEGIFATVIRDGSRVGGSISL</sequence>
<dbReference type="InterPro" id="IPR035897">
    <property type="entry name" value="Toll_tir_struct_dom_sf"/>
</dbReference>
<organism evidence="4 5">
    <name type="scientific">Hibiscus sabdariffa</name>
    <name type="common">roselle</name>
    <dbReference type="NCBI Taxonomy" id="183260"/>
    <lineage>
        <taxon>Eukaryota</taxon>
        <taxon>Viridiplantae</taxon>
        <taxon>Streptophyta</taxon>
        <taxon>Embryophyta</taxon>
        <taxon>Tracheophyta</taxon>
        <taxon>Spermatophyta</taxon>
        <taxon>Magnoliopsida</taxon>
        <taxon>eudicotyledons</taxon>
        <taxon>Gunneridae</taxon>
        <taxon>Pentapetalae</taxon>
        <taxon>rosids</taxon>
        <taxon>malvids</taxon>
        <taxon>Malvales</taxon>
        <taxon>Malvaceae</taxon>
        <taxon>Malvoideae</taxon>
        <taxon>Hibiscus</taxon>
    </lineage>
</organism>
<evidence type="ECO:0000256" key="2">
    <source>
        <dbReference type="ARBA" id="ARBA00022737"/>
    </source>
</evidence>
<dbReference type="PROSITE" id="PS51450">
    <property type="entry name" value="LRR"/>
    <property type="match status" value="1"/>
</dbReference>
<dbReference type="InterPro" id="IPR002182">
    <property type="entry name" value="NB-ARC"/>
</dbReference>
<dbReference type="Gene3D" id="3.40.50.300">
    <property type="entry name" value="P-loop containing nucleotide triphosphate hydrolases"/>
    <property type="match status" value="1"/>
</dbReference>
<keyword evidence="2" id="KW-0677">Repeat</keyword>
<dbReference type="Proteomes" id="UP001472677">
    <property type="component" value="Unassembled WGS sequence"/>
</dbReference>
<dbReference type="InterPro" id="IPR032675">
    <property type="entry name" value="LRR_dom_sf"/>
</dbReference>
<dbReference type="InterPro" id="IPR000157">
    <property type="entry name" value="TIR_dom"/>
</dbReference>
<protein>
    <recommendedName>
        <fullName evidence="3">TIR domain-containing protein</fullName>
    </recommendedName>
</protein>
<dbReference type="Gene3D" id="3.80.10.10">
    <property type="entry name" value="Ribonuclease Inhibitor"/>
    <property type="match status" value="2"/>
</dbReference>
<comment type="caution">
    <text evidence="4">The sequence shown here is derived from an EMBL/GenBank/DDBJ whole genome shotgun (WGS) entry which is preliminary data.</text>
</comment>
<dbReference type="SUPFAM" id="SSF52540">
    <property type="entry name" value="P-loop containing nucleoside triphosphate hydrolases"/>
    <property type="match status" value="1"/>
</dbReference>
<evidence type="ECO:0000313" key="4">
    <source>
        <dbReference type="EMBL" id="KAK8564339.1"/>
    </source>
</evidence>
<keyword evidence="1" id="KW-0433">Leucine-rich repeat</keyword>
<dbReference type="PANTHER" id="PTHR11017:SF305">
    <property type="entry name" value="TMV RESISTANCE PROTEIN N-LIKE"/>
    <property type="match status" value="1"/>
</dbReference>
<dbReference type="Pfam" id="PF23282">
    <property type="entry name" value="WHD_ROQ1"/>
    <property type="match status" value="1"/>
</dbReference>
<dbReference type="PROSITE" id="PS50104">
    <property type="entry name" value="TIR"/>
    <property type="match status" value="1"/>
</dbReference>
<keyword evidence="5" id="KW-1185">Reference proteome</keyword>
<proteinExistence type="predicted"/>
<evidence type="ECO:0000313" key="5">
    <source>
        <dbReference type="Proteomes" id="UP001472677"/>
    </source>
</evidence>
<accession>A0ABR2EQN8</accession>
<name>A0ABR2EQN8_9ROSI</name>
<feature type="domain" description="TIR" evidence="3">
    <location>
        <begin position="1"/>
        <end position="83"/>
    </location>
</feature>
<gene>
    <name evidence="4" type="ORF">V6N12_036465</name>
</gene>
<dbReference type="SUPFAM" id="SSF52200">
    <property type="entry name" value="Toll/Interleukin receptor TIR domain"/>
    <property type="match status" value="1"/>
</dbReference>
<dbReference type="Gene3D" id="3.40.50.10140">
    <property type="entry name" value="Toll/interleukin-1 receptor homology (TIR) domain"/>
    <property type="match status" value="1"/>
</dbReference>
<dbReference type="InterPro" id="IPR058192">
    <property type="entry name" value="WHD_ROQ1-like"/>
</dbReference>
<dbReference type="EMBL" id="JBBPBM010000011">
    <property type="protein sequence ID" value="KAK8564339.1"/>
    <property type="molecule type" value="Genomic_DNA"/>
</dbReference>
<dbReference type="InterPro" id="IPR044974">
    <property type="entry name" value="Disease_R_plants"/>
</dbReference>
<dbReference type="PANTHER" id="PTHR11017">
    <property type="entry name" value="LEUCINE-RICH REPEAT-CONTAINING PROTEIN"/>
    <property type="match status" value="1"/>
</dbReference>
<dbReference type="PRINTS" id="PR00364">
    <property type="entry name" value="DISEASERSIST"/>
</dbReference>
<dbReference type="InterPro" id="IPR001611">
    <property type="entry name" value="Leu-rich_rpt"/>
</dbReference>
<reference evidence="4 5" key="1">
    <citation type="journal article" date="2024" name="G3 (Bethesda)">
        <title>Genome assembly of Hibiscus sabdariffa L. provides insights into metabolisms of medicinal natural products.</title>
        <authorList>
            <person name="Kim T."/>
        </authorList>
    </citation>
    <scope>NUCLEOTIDE SEQUENCE [LARGE SCALE GENOMIC DNA]</scope>
    <source>
        <strain evidence="4">TK-2024</strain>
        <tissue evidence="4">Old leaves</tissue>
    </source>
</reference>
<dbReference type="InterPro" id="IPR027417">
    <property type="entry name" value="P-loop_NTPase"/>
</dbReference>
<dbReference type="SUPFAM" id="SSF52058">
    <property type="entry name" value="L domain-like"/>
    <property type="match status" value="1"/>
</dbReference>
<dbReference type="Pfam" id="PF00931">
    <property type="entry name" value="NB-ARC"/>
    <property type="match status" value="1"/>
</dbReference>
<evidence type="ECO:0000259" key="3">
    <source>
        <dbReference type="PROSITE" id="PS50104"/>
    </source>
</evidence>
<dbReference type="Pfam" id="PF01582">
    <property type="entry name" value="TIR"/>
    <property type="match status" value="1"/>
</dbReference>